<dbReference type="EMBL" id="FNAQ01000002">
    <property type="protein sequence ID" value="SDD95137.1"/>
    <property type="molecule type" value="Genomic_DNA"/>
</dbReference>
<organism evidence="1 2">
    <name type="scientific">Desulfuromonas thiophila</name>
    <dbReference type="NCBI Taxonomy" id="57664"/>
    <lineage>
        <taxon>Bacteria</taxon>
        <taxon>Pseudomonadati</taxon>
        <taxon>Thermodesulfobacteriota</taxon>
        <taxon>Desulfuromonadia</taxon>
        <taxon>Desulfuromonadales</taxon>
        <taxon>Desulfuromonadaceae</taxon>
        <taxon>Desulfuromonas</taxon>
    </lineage>
</organism>
<name>A0A1G6YZQ7_9BACT</name>
<evidence type="ECO:0000313" key="2">
    <source>
        <dbReference type="Proteomes" id="UP000243205"/>
    </source>
</evidence>
<dbReference type="OrthoDB" id="9798730at2"/>
<proteinExistence type="predicted"/>
<keyword evidence="2" id="KW-1185">Reference proteome</keyword>
<dbReference type="STRING" id="57664.SAMN05661003_102214"/>
<dbReference type="Proteomes" id="UP000243205">
    <property type="component" value="Unassembled WGS sequence"/>
</dbReference>
<sequence length="83" mass="8817">MHEGCNGNFATGREIVRKLRAMGFSAMALPQPLRLTCEACGQVFVMQTCEDRCSQCGLTYGVTPCHAQDPAAVRAAGPADALD</sequence>
<gene>
    <name evidence="1" type="ORF">SAMN05661003_102214</name>
</gene>
<accession>A0A1G6YZQ7</accession>
<dbReference type="AlphaFoldDB" id="A0A1G6YZQ7"/>
<dbReference type="RefSeq" id="WP_092076256.1">
    <property type="nucleotide sequence ID" value="NZ_CALFZY010000007.1"/>
</dbReference>
<protein>
    <submittedName>
        <fullName evidence="1">Uncharacterized protein</fullName>
    </submittedName>
</protein>
<evidence type="ECO:0000313" key="1">
    <source>
        <dbReference type="EMBL" id="SDD95137.1"/>
    </source>
</evidence>
<reference evidence="2" key="1">
    <citation type="submission" date="2016-10" db="EMBL/GenBank/DDBJ databases">
        <authorList>
            <person name="Varghese N."/>
            <person name="Submissions S."/>
        </authorList>
    </citation>
    <scope>NUCLEOTIDE SEQUENCE [LARGE SCALE GENOMIC DNA]</scope>
    <source>
        <strain evidence="2">DSM 8987</strain>
    </source>
</reference>